<dbReference type="Pfam" id="PF03055">
    <property type="entry name" value="RPE65"/>
    <property type="match status" value="1"/>
</dbReference>
<comment type="cofactor">
    <cofactor evidence="5">
        <name>Fe(2+)</name>
        <dbReference type="ChEBI" id="CHEBI:29033"/>
    </cofactor>
    <text evidence="5">Binds 1 Fe(2+) ion per subunit.</text>
</comment>
<feature type="binding site" evidence="5">
    <location>
        <position position="727"/>
    </location>
    <ligand>
        <name>Fe cation</name>
        <dbReference type="ChEBI" id="CHEBI:24875"/>
        <note>catalytic</note>
    </ligand>
</feature>
<dbReference type="RefSeq" id="WP_008274114.1">
    <property type="nucleotide sequence ID" value="NZ_AAXW01000004.1"/>
</dbReference>
<dbReference type="EMBL" id="AAXW01000004">
    <property type="protein sequence ID" value="EAZ92969.1"/>
    <property type="molecule type" value="Genomic_DNA"/>
</dbReference>
<keyword evidence="3" id="KW-0560">Oxidoreductase</keyword>
<evidence type="ECO:0000256" key="1">
    <source>
        <dbReference type="ARBA" id="ARBA00006787"/>
    </source>
</evidence>
<comment type="similarity">
    <text evidence="1">Belongs to the carotenoid oxygenase family.</text>
</comment>
<dbReference type="Proteomes" id="UP000003781">
    <property type="component" value="Unassembled WGS sequence"/>
</dbReference>
<dbReference type="GO" id="GO:0016121">
    <property type="term" value="P:carotene catabolic process"/>
    <property type="evidence" value="ECO:0007669"/>
    <property type="project" value="TreeGrafter"/>
</dbReference>
<dbReference type="OrthoDB" id="972944at2"/>
<keyword evidence="2 5" id="KW-0479">Metal-binding</keyword>
<evidence type="ECO:0000256" key="4">
    <source>
        <dbReference type="ARBA" id="ARBA00023004"/>
    </source>
</evidence>
<sequence length="791" mass="91793">MTQLNHNPNLLRSPKAVLSTSREEFHLNPLELIVQERNTEQEISEGFPQDILSDKSWKKGELPADLEGHVFIVGAVGYSGSPKHSNSDYVVEPAKEGWNAIINGEGMIYRLDFHEKGKAYLASRIVKTPDYYADVALEKDGEDNWYKQNFPKEYDLLRFENFFISRLSLKMGARNLLNTAFLPMKFSNGDERLLVTWDNGRPYEIDPPTLSLVGPIGWNHQWTPLTNVAQDILKHIFPIVLSSAHPAFDTHTDEMFIVHAKKNLGLLLQLEKIFAFSVRELIEKIIDNPKQRRFLGKILRVGLLPIKATEEVIEGLFKVLGMDYKNALYLNRWKGQGTDIEQWQVVDSNNHPITIQQSLHQMGVSKDYIIVSDSAFKLALEDLLAGFDTKNDAFINWLPETLGRFLRTHQQYFSYPQLDYTEIYIIPRVQLEQDKNTVQAMRLKIFPETAHFLVEYENPNDRITLHIAHTASSDPAEFLKEDDISIYDNDDSQITNELRARKGMFVSPMDVNRLSVYPINVAKLRDQQQLLMNLENGLLKFRDLVRDWLGLVEEQPIFLSTAESYKYLWSISMYAWREFQPNQFTDIYWNCWGAWQELLSDFIFEMYDNDEQKRLMPVAEFKEQIKKGHPANLIRGHITRVQQSIATQLTIEDHYNFPPGSFGNSPQFVPRAGTNDPKDGYIICIVLHSDNLLENKSEIWIFDAQNLNSGPRYKLSHPKLNIGVTIHTTWLSKLESAPLREDYSVRKDYEKSVEESDSLAVKILFENDVYPHFEKQINQEHEYYESHYSRI</sequence>
<dbReference type="PANTHER" id="PTHR10543">
    <property type="entry name" value="BETA-CAROTENE DIOXYGENASE"/>
    <property type="match status" value="1"/>
</dbReference>
<name>A3ILA0_9CHRO</name>
<dbReference type="AlphaFoldDB" id="A3ILA0"/>
<dbReference type="eggNOG" id="COG3670">
    <property type="taxonomic scope" value="Bacteria"/>
</dbReference>
<dbReference type="InterPro" id="IPR004294">
    <property type="entry name" value="Carotenoid_Oase"/>
</dbReference>
<dbReference type="GO" id="GO:0010436">
    <property type="term" value="F:carotenoid dioxygenase activity"/>
    <property type="evidence" value="ECO:0007669"/>
    <property type="project" value="TreeGrafter"/>
</dbReference>
<accession>A3ILA0</accession>
<proteinExistence type="inferred from homology"/>
<evidence type="ECO:0000256" key="5">
    <source>
        <dbReference type="PIRSR" id="PIRSR604294-1"/>
    </source>
</evidence>
<evidence type="ECO:0008006" key="8">
    <source>
        <dbReference type="Google" id="ProtNLM"/>
    </source>
</evidence>
<keyword evidence="4 5" id="KW-0408">Iron</keyword>
<evidence type="ECO:0000256" key="2">
    <source>
        <dbReference type="ARBA" id="ARBA00022723"/>
    </source>
</evidence>
<gene>
    <name evidence="6" type="ORF">CY0110_22772</name>
</gene>
<feature type="binding site" evidence="5">
    <location>
        <position position="451"/>
    </location>
    <ligand>
        <name>Fe cation</name>
        <dbReference type="ChEBI" id="CHEBI:24875"/>
        <note>catalytic</note>
    </ligand>
</feature>
<organism evidence="6 7">
    <name type="scientific">Crocosphaera chwakensis CCY0110</name>
    <dbReference type="NCBI Taxonomy" id="391612"/>
    <lineage>
        <taxon>Bacteria</taxon>
        <taxon>Bacillati</taxon>
        <taxon>Cyanobacteriota</taxon>
        <taxon>Cyanophyceae</taxon>
        <taxon>Oscillatoriophycideae</taxon>
        <taxon>Chroococcales</taxon>
        <taxon>Aphanothecaceae</taxon>
        <taxon>Crocosphaera</taxon>
        <taxon>Crocosphaera chwakensis</taxon>
    </lineage>
</organism>
<keyword evidence="7" id="KW-1185">Reference proteome</keyword>
<protein>
    <recommendedName>
        <fullName evidence="8">Lignostilbene-alpha,beta-dioxygenase</fullName>
    </recommendedName>
</protein>
<dbReference type="PANTHER" id="PTHR10543:SF89">
    <property type="entry name" value="CAROTENOID 9,10(9',10')-CLEAVAGE DIOXYGENASE 1"/>
    <property type="match status" value="1"/>
</dbReference>
<evidence type="ECO:0000256" key="3">
    <source>
        <dbReference type="ARBA" id="ARBA00023002"/>
    </source>
</evidence>
<dbReference type="GO" id="GO:0046872">
    <property type="term" value="F:metal ion binding"/>
    <property type="evidence" value="ECO:0007669"/>
    <property type="project" value="UniProtKB-KW"/>
</dbReference>
<evidence type="ECO:0000313" key="7">
    <source>
        <dbReference type="Proteomes" id="UP000003781"/>
    </source>
</evidence>
<evidence type="ECO:0000313" key="6">
    <source>
        <dbReference type="EMBL" id="EAZ92969.1"/>
    </source>
</evidence>
<comment type="caution">
    <text evidence="6">The sequence shown here is derived from an EMBL/GenBank/DDBJ whole genome shotgun (WGS) entry which is preliminary data.</text>
</comment>
<feature type="binding site" evidence="5">
    <location>
        <position position="245"/>
    </location>
    <ligand>
        <name>Fe cation</name>
        <dbReference type="ChEBI" id="CHEBI:24875"/>
        <note>catalytic</note>
    </ligand>
</feature>
<feature type="binding site" evidence="5">
    <location>
        <position position="360"/>
    </location>
    <ligand>
        <name>Fe cation</name>
        <dbReference type="ChEBI" id="CHEBI:24875"/>
        <note>catalytic</note>
    </ligand>
</feature>
<reference evidence="6 7" key="1">
    <citation type="submission" date="2007-03" db="EMBL/GenBank/DDBJ databases">
        <authorList>
            <person name="Stal L."/>
            <person name="Ferriera S."/>
            <person name="Johnson J."/>
            <person name="Kravitz S."/>
            <person name="Beeson K."/>
            <person name="Sutton G."/>
            <person name="Rogers Y.-H."/>
            <person name="Friedman R."/>
            <person name="Frazier M."/>
            <person name="Venter J.C."/>
        </authorList>
    </citation>
    <scope>NUCLEOTIDE SEQUENCE [LARGE SCALE GENOMIC DNA]</scope>
    <source>
        <strain evidence="6 7">CCY0110</strain>
    </source>
</reference>